<organism evidence="1 2">
    <name type="scientific">Flavobacterium humi</name>
    <dbReference type="NCBI Taxonomy" id="2562683"/>
    <lineage>
        <taxon>Bacteria</taxon>
        <taxon>Pseudomonadati</taxon>
        <taxon>Bacteroidota</taxon>
        <taxon>Flavobacteriia</taxon>
        <taxon>Flavobacteriales</taxon>
        <taxon>Flavobacteriaceae</taxon>
        <taxon>Flavobacterium</taxon>
    </lineage>
</organism>
<dbReference type="EMBL" id="SRLH01000008">
    <property type="protein sequence ID" value="TGD56838.1"/>
    <property type="molecule type" value="Genomic_DNA"/>
</dbReference>
<gene>
    <name evidence="1" type="ORF">E4635_13640</name>
</gene>
<name>A0A4Z0L548_9FLAO</name>
<dbReference type="Proteomes" id="UP000297407">
    <property type="component" value="Unassembled WGS sequence"/>
</dbReference>
<keyword evidence="2" id="KW-1185">Reference proteome</keyword>
<dbReference type="OrthoDB" id="2972467at2"/>
<reference evidence="1 2" key="1">
    <citation type="submission" date="2019-04" db="EMBL/GenBank/DDBJ databases">
        <title>Flavobacterium sp. strain DS2-A Genome sequencing and assembly.</title>
        <authorList>
            <person name="Kim I."/>
        </authorList>
    </citation>
    <scope>NUCLEOTIDE SEQUENCE [LARGE SCALE GENOMIC DNA]</scope>
    <source>
        <strain evidence="1 2">DS2-A</strain>
    </source>
</reference>
<protein>
    <recommendedName>
        <fullName evidence="3">RHS repeat-associated core domain-containing protein</fullName>
    </recommendedName>
</protein>
<accession>A0A4Z0L548</accession>
<evidence type="ECO:0008006" key="3">
    <source>
        <dbReference type="Google" id="ProtNLM"/>
    </source>
</evidence>
<evidence type="ECO:0000313" key="1">
    <source>
        <dbReference type="EMBL" id="TGD56838.1"/>
    </source>
</evidence>
<dbReference type="AlphaFoldDB" id="A0A4Z0L548"/>
<evidence type="ECO:0000313" key="2">
    <source>
        <dbReference type="Proteomes" id="UP000297407"/>
    </source>
</evidence>
<comment type="caution">
    <text evidence="1">The sequence shown here is derived from an EMBL/GenBank/DDBJ whole genome shotgun (WGS) entry which is preliminary data.</text>
</comment>
<sequence length="333" mass="37691">MLVPNRHGSGTAYRYGFQRQEKDDELKGEGNSLNYTFRMHDPRVGRFFAVDPLAPKYPHNSPYAFSENRVIDMVELEGLEAASTEDKNKAVKLVDDFLKNKDVGDSDYFKNISKEDFANSLYELINNPDKNLQCDSTCGISAITGQPAFDYYPQKITKTMIELYSNGSATLGDIELSSDGIEDIKPMKVDGKMQSPVDVILASSMRNSMNYWSSYHPNTDTGAAGFTWPWQINAIAKSMGFKDVNGGLGTIFDIKKANEYADKHGLVIILYDTQMVKGKFMSQYWHYMQYRGDFKKESDGSYSMTVWDYGGESTKKIKTGTGIMGVWYIYYNK</sequence>
<dbReference type="Gene3D" id="2.180.10.10">
    <property type="entry name" value="RHS repeat-associated core"/>
    <property type="match status" value="1"/>
</dbReference>
<proteinExistence type="predicted"/>